<proteinExistence type="predicted"/>
<feature type="chain" id="PRO_5046114154" description="DUF4919 domain-containing protein" evidence="1">
    <location>
        <begin position="28"/>
        <end position="246"/>
    </location>
</feature>
<evidence type="ECO:0000313" key="3">
    <source>
        <dbReference type="Proteomes" id="UP000618931"/>
    </source>
</evidence>
<dbReference type="Proteomes" id="UP000618931">
    <property type="component" value="Unassembled WGS sequence"/>
</dbReference>
<evidence type="ECO:0008006" key="4">
    <source>
        <dbReference type="Google" id="ProtNLM"/>
    </source>
</evidence>
<gene>
    <name evidence="2" type="ORF">I2H31_12540</name>
</gene>
<comment type="caution">
    <text evidence="2">The sequence shown here is derived from an EMBL/GenBank/DDBJ whole genome shotgun (WGS) entry which is preliminary data.</text>
</comment>
<reference evidence="2 3" key="1">
    <citation type="submission" date="2020-11" db="EMBL/GenBank/DDBJ databases">
        <authorList>
            <person name="Kim M.K."/>
        </authorList>
    </citation>
    <scope>NUCLEOTIDE SEQUENCE [LARGE SCALE GENOMIC DNA]</scope>
    <source>
        <strain evidence="2 3">BT662</strain>
    </source>
</reference>
<feature type="signal peptide" evidence="1">
    <location>
        <begin position="1"/>
        <end position="27"/>
    </location>
</feature>
<keyword evidence="3" id="KW-1185">Reference proteome</keyword>
<dbReference type="EMBL" id="JADQDM010000005">
    <property type="protein sequence ID" value="MBF9221931.1"/>
    <property type="molecule type" value="Genomic_DNA"/>
</dbReference>
<keyword evidence="1" id="KW-0732">Signal</keyword>
<organism evidence="2 3">
    <name type="scientific">Hymenobacter ruricola</name>
    <dbReference type="NCBI Taxonomy" id="2791023"/>
    <lineage>
        <taxon>Bacteria</taxon>
        <taxon>Pseudomonadati</taxon>
        <taxon>Bacteroidota</taxon>
        <taxon>Cytophagia</taxon>
        <taxon>Cytophagales</taxon>
        <taxon>Hymenobacteraceae</taxon>
        <taxon>Hymenobacter</taxon>
    </lineage>
</organism>
<accession>A0ABS0I579</accession>
<evidence type="ECO:0000313" key="2">
    <source>
        <dbReference type="EMBL" id="MBF9221931.1"/>
    </source>
</evidence>
<sequence length="246" mass="25581">MKFSLKTAAYSALTAGLLLAAAPAARAQDAPVMFEGLAGQLAINNMLFENTVGRSLRENATNSKPAAPKTTVAALTYTSTPALRQKAVASYATQLARTNPTAAQGVREGFGPGKTDYGQVYANIVRGTGLRENSAADALAGFLALGTLIANNGQDRAAITPAMAGSVRRQAQVVLTQTPTLSAPGAAAEFGEALKLQTVMLEAGWLGASQNNTLPAYQQTIAAFLKKQYGFDVSQLTVTDQGLTKK</sequence>
<protein>
    <recommendedName>
        <fullName evidence="4">DUF4919 domain-containing protein</fullName>
    </recommendedName>
</protein>
<name>A0ABS0I579_9BACT</name>
<dbReference type="RefSeq" id="WP_196293377.1">
    <property type="nucleotide sequence ID" value="NZ_JADQDM010000005.1"/>
</dbReference>
<evidence type="ECO:0000256" key="1">
    <source>
        <dbReference type="SAM" id="SignalP"/>
    </source>
</evidence>